<accession>A0ABR9B6C8</accession>
<dbReference type="InterPro" id="IPR012902">
    <property type="entry name" value="N_methyl_site"/>
</dbReference>
<comment type="caution">
    <text evidence="2">The sequence shown here is derived from an EMBL/GenBank/DDBJ whole genome shotgun (WGS) entry which is preliminary data.</text>
</comment>
<dbReference type="EMBL" id="JACYTO010000001">
    <property type="protein sequence ID" value="MBD8501469.1"/>
    <property type="molecule type" value="Genomic_DNA"/>
</dbReference>
<dbReference type="NCBIfam" id="TIGR02523">
    <property type="entry name" value="type_IV_pilV"/>
    <property type="match status" value="1"/>
</dbReference>
<dbReference type="InterPro" id="IPR013362">
    <property type="entry name" value="Pilus_4_PilV"/>
</dbReference>
<dbReference type="Pfam" id="PF07963">
    <property type="entry name" value="N_methyl"/>
    <property type="match status" value="1"/>
</dbReference>
<keyword evidence="1" id="KW-0472">Membrane</keyword>
<dbReference type="RefSeq" id="WP_187716324.1">
    <property type="nucleotide sequence ID" value="NZ_JACTAH010000001.1"/>
</dbReference>
<evidence type="ECO:0000256" key="1">
    <source>
        <dbReference type="SAM" id="Phobius"/>
    </source>
</evidence>
<proteinExistence type="predicted"/>
<keyword evidence="3" id="KW-1185">Reference proteome</keyword>
<gene>
    <name evidence="2" type="primary">pilV</name>
    <name evidence="2" type="ORF">IFO67_01080</name>
</gene>
<protein>
    <submittedName>
        <fullName evidence="2">Type IV pilus modification protein PilV</fullName>
    </submittedName>
</protein>
<organism evidence="2 3">
    <name type="scientific">Thauera sedimentorum</name>
    <dbReference type="NCBI Taxonomy" id="2767595"/>
    <lineage>
        <taxon>Bacteria</taxon>
        <taxon>Pseudomonadati</taxon>
        <taxon>Pseudomonadota</taxon>
        <taxon>Betaproteobacteria</taxon>
        <taxon>Rhodocyclales</taxon>
        <taxon>Zoogloeaceae</taxon>
        <taxon>Thauera</taxon>
    </lineage>
</organism>
<keyword evidence="1" id="KW-1133">Transmembrane helix</keyword>
<name>A0ABR9B6C8_9RHOO</name>
<sequence length="164" mass="16840">MRIQGVSKQRGSTLLEALVAMIILSFGLLGMAGLQGASLQVNQSAMQRSQATMLGHAMLDRIRLAADAGDLTGTPYDIGIDAATPAGADLFSTDIRTWRASLQAALGGAATGGVCRSDADGTCDNAGDYHAIDIRWADAQFTADGGGGSTVQRAAQTLTVVGRL</sequence>
<evidence type="ECO:0000313" key="3">
    <source>
        <dbReference type="Proteomes" id="UP000603602"/>
    </source>
</evidence>
<feature type="transmembrane region" description="Helical" evidence="1">
    <location>
        <begin position="12"/>
        <end position="34"/>
    </location>
</feature>
<evidence type="ECO:0000313" key="2">
    <source>
        <dbReference type="EMBL" id="MBD8501469.1"/>
    </source>
</evidence>
<keyword evidence="1" id="KW-0812">Transmembrane</keyword>
<reference evidence="3" key="1">
    <citation type="submission" date="2023-07" db="EMBL/GenBank/DDBJ databases">
        <title>Thauera sp. CAU 1555 isolated from sand of Yaerae Beach.</title>
        <authorList>
            <person name="Kim W."/>
        </authorList>
    </citation>
    <scope>NUCLEOTIDE SEQUENCE [LARGE SCALE GENOMIC DNA]</scope>
    <source>
        <strain evidence="3">CAU 1555</strain>
    </source>
</reference>
<dbReference type="Proteomes" id="UP000603602">
    <property type="component" value="Unassembled WGS sequence"/>
</dbReference>